<proteinExistence type="inferred from homology"/>
<dbReference type="RefSeq" id="WP_149567610.1">
    <property type="nucleotide sequence ID" value="NZ_CP035807.1"/>
</dbReference>
<evidence type="ECO:0000256" key="2">
    <source>
        <dbReference type="RuleBase" id="RU003616"/>
    </source>
</evidence>
<comment type="similarity">
    <text evidence="1 2">Belongs to the small heat shock protein (HSP20) family.</text>
</comment>
<evidence type="ECO:0000313" key="4">
    <source>
        <dbReference type="EMBL" id="QEN04363.1"/>
    </source>
</evidence>
<dbReference type="InterPro" id="IPR031107">
    <property type="entry name" value="Small_HSP"/>
</dbReference>
<dbReference type="InterPro" id="IPR008978">
    <property type="entry name" value="HSP20-like_chaperone"/>
</dbReference>
<dbReference type="Gene3D" id="2.60.40.790">
    <property type="match status" value="1"/>
</dbReference>
<dbReference type="AlphaFoldDB" id="A0A5C1Q8F1"/>
<dbReference type="PANTHER" id="PTHR11527">
    <property type="entry name" value="HEAT-SHOCK PROTEIN 20 FAMILY MEMBER"/>
    <property type="match status" value="1"/>
</dbReference>
<name>A0A5C1Q8F1_9SPIO</name>
<sequence length="152" mass="17452">MAIVKLKNRNIYDPWEDFTRLQSEINELFNNDRIPKHSGLFDRNFTPAVNVSDSKSEYKITCELPGMEQSDIELSIVSNVLTIKGTKQKDKVSDKGKFYRKEIWEGSFQRTLSLPTDVDSEKIVAQLDNGFLSISVPKREEAKPKQITINVQ</sequence>
<dbReference type="OrthoDB" id="327485at2"/>
<evidence type="ECO:0000313" key="5">
    <source>
        <dbReference type="Proteomes" id="UP000323824"/>
    </source>
</evidence>
<dbReference type="PROSITE" id="PS01031">
    <property type="entry name" value="SHSP"/>
    <property type="match status" value="1"/>
</dbReference>
<dbReference type="CDD" id="cd06464">
    <property type="entry name" value="ACD_sHsps-like"/>
    <property type="match status" value="1"/>
</dbReference>
<organism evidence="4 5">
    <name type="scientific">Thiospirochaeta perfilievii</name>
    <dbReference type="NCBI Taxonomy" id="252967"/>
    <lineage>
        <taxon>Bacteria</taxon>
        <taxon>Pseudomonadati</taxon>
        <taxon>Spirochaetota</taxon>
        <taxon>Spirochaetia</taxon>
        <taxon>Spirochaetales</taxon>
        <taxon>Spirochaetaceae</taxon>
        <taxon>Thiospirochaeta</taxon>
    </lineage>
</organism>
<keyword evidence="5" id="KW-1185">Reference proteome</keyword>
<evidence type="ECO:0000256" key="1">
    <source>
        <dbReference type="PROSITE-ProRule" id="PRU00285"/>
    </source>
</evidence>
<dbReference type="Proteomes" id="UP000323824">
    <property type="component" value="Chromosome"/>
</dbReference>
<dbReference type="EMBL" id="CP035807">
    <property type="protein sequence ID" value="QEN04363.1"/>
    <property type="molecule type" value="Genomic_DNA"/>
</dbReference>
<evidence type="ECO:0000259" key="3">
    <source>
        <dbReference type="PROSITE" id="PS01031"/>
    </source>
</evidence>
<dbReference type="KEGG" id="sper:EW093_06495"/>
<reference evidence="4 5" key="1">
    <citation type="submission" date="2019-02" db="EMBL/GenBank/DDBJ databases">
        <authorList>
            <person name="Fomenkov A."/>
            <person name="Dubinina G."/>
            <person name="Grabovich M."/>
            <person name="Vincze T."/>
            <person name="Roberts R.J."/>
        </authorList>
    </citation>
    <scope>NUCLEOTIDE SEQUENCE [LARGE SCALE GENOMIC DNA]</scope>
    <source>
        <strain evidence="4 5">P</strain>
    </source>
</reference>
<gene>
    <name evidence="4" type="ORF">EW093_06495</name>
</gene>
<protein>
    <submittedName>
        <fullName evidence="4">Hsp20/alpha crystallin family protein</fullName>
    </submittedName>
</protein>
<dbReference type="Pfam" id="PF00011">
    <property type="entry name" value="HSP20"/>
    <property type="match status" value="1"/>
</dbReference>
<reference evidence="4 5" key="2">
    <citation type="submission" date="2019-09" db="EMBL/GenBank/DDBJ databases">
        <title>Complete Genome Sequence and Methylome Analysis of free living Spirochaetas.</title>
        <authorList>
            <person name="Leshcheva N."/>
            <person name="Mikheeva N."/>
        </authorList>
    </citation>
    <scope>NUCLEOTIDE SEQUENCE [LARGE SCALE GENOMIC DNA]</scope>
    <source>
        <strain evidence="4 5">P</strain>
    </source>
</reference>
<feature type="domain" description="SHSP" evidence="3">
    <location>
        <begin position="40"/>
        <end position="152"/>
    </location>
</feature>
<dbReference type="InterPro" id="IPR002068">
    <property type="entry name" value="A-crystallin/Hsp20_dom"/>
</dbReference>
<dbReference type="SUPFAM" id="SSF49764">
    <property type="entry name" value="HSP20-like chaperones"/>
    <property type="match status" value="1"/>
</dbReference>
<accession>A0A5C1Q8F1</accession>